<dbReference type="PROSITE" id="PS50173">
    <property type="entry name" value="UMUC"/>
    <property type="match status" value="1"/>
</dbReference>
<dbReference type="Pfam" id="PF11799">
    <property type="entry name" value="IMS_C"/>
    <property type="match status" value="1"/>
</dbReference>
<sequence length="410" mass="45300">MEKVILHCDLNNFYASVEQKMHPEYDGMPLAVCGNPEVRHGIVLAKNMLAKAAGVATGEAIWISRKKCPGIVFVPPHYDEYVRYSKEVFGIYTEFTDRVESFGLDECWLDVTGSLRLFGCGGKELADRIRETVKARTGLTISVGVSFTKVLAKLGSDLKKSDATVVLDREHYMEKIGSLPPSDLIMIGGSTAKKLEVLGIRTIRALAAADRGLLRDRFGIIADKISDAARGVENEEVRLYYDKRAPKSVSHGTTTPRDMTNEEDFSIVVYALAELVAMRLRRYGMCAEGVGLSVREAETLRHKSAQCTLPSATSNASDIAKSALALLPKIHAFPAPLRAVTVAATRLTDGSVTQLSFFDAEKDEREDRLDKSIDSIRTKYGYKSVGRGLMLKNDLATNLHEEDDFLPFKR</sequence>
<protein>
    <submittedName>
        <fullName evidence="3">DNA polymerase IV</fullName>
    </submittedName>
</protein>
<dbReference type="InterPro" id="IPR001126">
    <property type="entry name" value="UmuC"/>
</dbReference>
<accession>A0A9D1HQZ2</accession>
<dbReference type="InterPro" id="IPR050116">
    <property type="entry name" value="DNA_polymerase-Y"/>
</dbReference>
<dbReference type="GO" id="GO:0042276">
    <property type="term" value="P:error-prone translesion synthesis"/>
    <property type="evidence" value="ECO:0007669"/>
    <property type="project" value="TreeGrafter"/>
</dbReference>
<dbReference type="Pfam" id="PF00817">
    <property type="entry name" value="IMS"/>
    <property type="match status" value="1"/>
</dbReference>
<dbReference type="PANTHER" id="PTHR11076">
    <property type="entry name" value="DNA REPAIR POLYMERASE UMUC / TRANSFERASE FAMILY MEMBER"/>
    <property type="match status" value="1"/>
</dbReference>
<dbReference type="InterPro" id="IPR022880">
    <property type="entry name" value="DNApol_IV"/>
</dbReference>
<reference evidence="3" key="1">
    <citation type="submission" date="2020-10" db="EMBL/GenBank/DDBJ databases">
        <authorList>
            <person name="Gilroy R."/>
        </authorList>
    </citation>
    <scope>NUCLEOTIDE SEQUENCE</scope>
    <source>
        <strain evidence="3">1063</strain>
    </source>
</reference>
<dbReference type="EMBL" id="DVMN01000036">
    <property type="protein sequence ID" value="HIU21028.1"/>
    <property type="molecule type" value="Genomic_DNA"/>
</dbReference>
<dbReference type="Gene3D" id="1.10.150.20">
    <property type="entry name" value="5' to 3' exonuclease, C-terminal subdomain"/>
    <property type="match status" value="1"/>
</dbReference>
<dbReference type="Gene3D" id="3.30.1490.100">
    <property type="entry name" value="DNA polymerase, Y-family, little finger domain"/>
    <property type="match status" value="1"/>
</dbReference>
<dbReference type="GO" id="GO:0003684">
    <property type="term" value="F:damaged DNA binding"/>
    <property type="evidence" value="ECO:0007669"/>
    <property type="project" value="InterPro"/>
</dbReference>
<evidence type="ECO:0000256" key="1">
    <source>
        <dbReference type="ARBA" id="ARBA00010945"/>
    </source>
</evidence>
<feature type="domain" description="UmuC" evidence="2">
    <location>
        <begin position="5"/>
        <end position="188"/>
    </location>
</feature>
<evidence type="ECO:0000259" key="2">
    <source>
        <dbReference type="PROSITE" id="PS50173"/>
    </source>
</evidence>
<dbReference type="InterPro" id="IPR043502">
    <property type="entry name" value="DNA/RNA_pol_sf"/>
</dbReference>
<proteinExistence type="inferred from homology"/>
<evidence type="ECO:0000313" key="4">
    <source>
        <dbReference type="Proteomes" id="UP000824088"/>
    </source>
</evidence>
<dbReference type="GO" id="GO:0009432">
    <property type="term" value="P:SOS response"/>
    <property type="evidence" value="ECO:0007669"/>
    <property type="project" value="TreeGrafter"/>
</dbReference>
<organism evidence="3 4">
    <name type="scientific">Candidatus Limadaptatus stercorigallinarum</name>
    <dbReference type="NCBI Taxonomy" id="2840845"/>
    <lineage>
        <taxon>Bacteria</taxon>
        <taxon>Bacillati</taxon>
        <taxon>Bacillota</taxon>
        <taxon>Clostridia</taxon>
        <taxon>Eubacteriales</taxon>
        <taxon>Candidatus Limadaptatus</taxon>
    </lineage>
</organism>
<dbReference type="SUPFAM" id="SSF56672">
    <property type="entry name" value="DNA/RNA polymerases"/>
    <property type="match status" value="1"/>
</dbReference>
<dbReference type="GO" id="GO:0003887">
    <property type="term" value="F:DNA-directed DNA polymerase activity"/>
    <property type="evidence" value="ECO:0007669"/>
    <property type="project" value="InterPro"/>
</dbReference>
<gene>
    <name evidence="3" type="ORF">IAD51_02150</name>
</gene>
<dbReference type="SUPFAM" id="SSF100879">
    <property type="entry name" value="Lesion bypass DNA polymerase (Y-family), little finger domain"/>
    <property type="match status" value="1"/>
</dbReference>
<dbReference type="PANTHER" id="PTHR11076:SF33">
    <property type="entry name" value="DNA POLYMERASE KAPPA"/>
    <property type="match status" value="1"/>
</dbReference>
<evidence type="ECO:0000313" key="3">
    <source>
        <dbReference type="EMBL" id="HIU21028.1"/>
    </source>
</evidence>
<dbReference type="InterPro" id="IPR036775">
    <property type="entry name" value="DNA_pol_Y-fam_lit_finger_sf"/>
</dbReference>
<dbReference type="InterPro" id="IPR017961">
    <property type="entry name" value="DNA_pol_Y-fam_little_finger"/>
</dbReference>
<dbReference type="AlphaFoldDB" id="A0A9D1HQZ2"/>
<dbReference type="Gene3D" id="3.30.70.270">
    <property type="match status" value="1"/>
</dbReference>
<dbReference type="Proteomes" id="UP000824088">
    <property type="component" value="Unassembled WGS sequence"/>
</dbReference>
<dbReference type="GO" id="GO:0005829">
    <property type="term" value="C:cytosol"/>
    <property type="evidence" value="ECO:0007669"/>
    <property type="project" value="TreeGrafter"/>
</dbReference>
<name>A0A9D1HQZ2_9FIRM</name>
<dbReference type="CDD" id="cd03586">
    <property type="entry name" value="PolY_Pol_IV_kappa"/>
    <property type="match status" value="1"/>
</dbReference>
<dbReference type="InterPro" id="IPR043128">
    <property type="entry name" value="Rev_trsase/Diguanyl_cyclase"/>
</dbReference>
<dbReference type="GO" id="GO:0006281">
    <property type="term" value="P:DNA repair"/>
    <property type="evidence" value="ECO:0007669"/>
    <property type="project" value="InterPro"/>
</dbReference>
<dbReference type="Gene3D" id="3.40.1170.60">
    <property type="match status" value="1"/>
</dbReference>
<comment type="similarity">
    <text evidence="1">Belongs to the DNA polymerase type-Y family.</text>
</comment>
<comment type="caution">
    <text evidence="3">The sequence shown here is derived from an EMBL/GenBank/DDBJ whole genome shotgun (WGS) entry which is preliminary data.</text>
</comment>
<reference evidence="3" key="2">
    <citation type="journal article" date="2021" name="PeerJ">
        <title>Extensive microbial diversity within the chicken gut microbiome revealed by metagenomics and culture.</title>
        <authorList>
            <person name="Gilroy R."/>
            <person name="Ravi A."/>
            <person name="Getino M."/>
            <person name="Pursley I."/>
            <person name="Horton D.L."/>
            <person name="Alikhan N.F."/>
            <person name="Baker D."/>
            <person name="Gharbi K."/>
            <person name="Hall N."/>
            <person name="Watson M."/>
            <person name="Adriaenssens E.M."/>
            <person name="Foster-Nyarko E."/>
            <person name="Jarju S."/>
            <person name="Secka A."/>
            <person name="Antonio M."/>
            <person name="Oren A."/>
            <person name="Chaudhuri R.R."/>
            <person name="La Ragione R."/>
            <person name="Hildebrand F."/>
            <person name="Pallen M.J."/>
        </authorList>
    </citation>
    <scope>NUCLEOTIDE SEQUENCE</scope>
    <source>
        <strain evidence="3">1063</strain>
    </source>
</reference>